<sequence length="316" mass="37077">MKITIDSFEELPVELSEQMKIEFEKLIITDLGIGLELNPLEEIIIPKDFGDSVTFFQKKHGLPVGYTNNEMGMAAGKTISYIENGELKIVIFIQNGLFFYLFDEDRKKSQLAINLIHHELCHVHDEFNKSKMKKINDEIEEELNKNALLRILYAHSGIIWDEYIAPRLSARTYLINEESDFFTEYLLDLISDSEKKIIEEIKQYRSHDDINELFNRVQELTNPVMKIGATVFGLIHGLSLQNTEIMTVINEHIDKTFLSYVWDDLGHTLSYMFDQYPNWESSRIFDELNNIVMKVWNELGIYPELYKEDQLYIDVR</sequence>
<evidence type="ECO:0000313" key="1">
    <source>
        <dbReference type="EMBL" id="KMY49559.1"/>
    </source>
</evidence>
<protein>
    <submittedName>
        <fullName evidence="1">Uncharacterized protein</fullName>
    </submittedName>
</protein>
<dbReference type="AlphaFoldDB" id="A0A0K9GS95"/>
<evidence type="ECO:0000313" key="2">
    <source>
        <dbReference type="Proteomes" id="UP000037146"/>
    </source>
</evidence>
<organism evidence="1 2">
    <name type="scientific">Peribacillus loiseleuriae</name>
    <dbReference type="NCBI Taxonomy" id="1679170"/>
    <lineage>
        <taxon>Bacteria</taxon>
        <taxon>Bacillati</taxon>
        <taxon>Bacillota</taxon>
        <taxon>Bacilli</taxon>
        <taxon>Bacillales</taxon>
        <taxon>Bacillaceae</taxon>
        <taxon>Peribacillus</taxon>
    </lineage>
</organism>
<name>A0A0K9GS95_9BACI</name>
<proteinExistence type="predicted"/>
<dbReference type="EMBL" id="LFZW01000001">
    <property type="protein sequence ID" value="KMY49559.1"/>
    <property type="molecule type" value="Genomic_DNA"/>
</dbReference>
<gene>
    <name evidence="1" type="ORF">AC625_08375</name>
</gene>
<dbReference type="OrthoDB" id="2680472at2"/>
<comment type="caution">
    <text evidence="1">The sequence shown here is derived from an EMBL/GenBank/DDBJ whole genome shotgun (WGS) entry which is preliminary data.</text>
</comment>
<dbReference type="PATRIC" id="fig|1679170.3.peg.1795"/>
<accession>A0A0K9GS95</accession>
<dbReference type="STRING" id="1679170.AC625_08375"/>
<dbReference type="Proteomes" id="UP000037146">
    <property type="component" value="Unassembled WGS sequence"/>
</dbReference>
<dbReference type="RefSeq" id="WP_049680892.1">
    <property type="nucleotide sequence ID" value="NZ_LFZW01000001.1"/>
</dbReference>
<reference evidence="2" key="1">
    <citation type="submission" date="2015-07" db="EMBL/GenBank/DDBJ databases">
        <title>Genome sequencing project for genomic taxonomy and phylogenomics of Bacillus-like bacteria.</title>
        <authorList>
            <person name="Liu B."/>
            <person name="Wang J."/>
            <person name="Zhu Y."/>
            <person name="Liu G."/>
            <person name="Chen Q."/>
            <person name="Chen Z."/>
            <person name="Lan J."/>
            <person name="Che J."/>
            <person name="Ge C."/>
            <person name="Shi H."/>
            <person name="Pan Z."/>
            <person name="Liu X."/>
        </authorList>
    </citation>
    <scope>NUCLEOTIDE SEQUENCE [LARGE SCALE GENOMIC DNA]</scope>
    <source>
        <strain evidence="2">FJAT-27997</strain>
    </source>
</reference>
<keyword evidence="2" id="KW-1185">Reference proteome</keyword>